<dbReference type="GO" id="GO:0016787">
    <property type="term" value="F:hydrolase activity"/>
    <property type="evidence" value="ECO:0007669"/>
    <property type="project" value="UniProtKB-KW"/>
</dbReference>
<evidence type="ECO:0000313" key="7">
    <source>
        <dbReference type="Proteomes" id="UP000775129"/>
    </source>
</evidence>
<evidence type="ECO:0000256" key="2">
    <source>
        <dbReference type="ARBA" id="ARBA00022801"/>
    </source>
</evidence>
<dbReference type="SUPFAM" id="SSF50891">
    <property type="entry name" value="Cyclophilin-like"/>
    <property type="match status" value="2"/>
</dbReference>
<keyword evidence="1" id="KW-0547">Nucleotide-binding</keyword>
<feature type="domain" description="Carboxyltransferase" evidence="5">
    <location>
        <begin position="284"/>
        <end position="576"/>
    </location>
</feature>
<dbReference type="SUPFAM" id="SSF160467">
    <property type="entry name" value="PH0987 N-terminal domain-like"/>
    <property type="match status" value="1"/>
</dbReference>
<gene>
    <name evidence="6" type="ORF">K8W24_09080</name>
</gene>
<dbReference type="GO" id="GO:0005524">
    <property type="term" value="F:ATP binding"/>
    <property type="evidence" value="ECO:0007669"/>
    <property type="project" value="UniProtKB-KW"/>
</dbReference>
<dbReference type="EMBL" id="DYWO01000266">
    <property type="protein sequence ID" value="HJF49933.1"/>
    <property type="molecule type" value="Genomic_DNA"/>
</dbReference>
<protein>
    <submittedName>
        <fullName evidence="6">Urea amidolyase family protein</fullName>
    </submittedName>
</protein>
<dbReference type="Proteomes" id="UP000775129">
    <property type="component" value="Unassembled WGS sequence"/>
</dbReference>
<evidence type="ECO:0000259" key="5">
    <source>
        <dbReference type="SMART" id="SM00797"/>
    </source>
</evidence>
<dbReference type="AlphaFoldDB" id="A0A921GRF3"/>
<keyword evidence="3" id="KW-0067">ATP-binding</keyword>
<dbReference type="SMART" id="SM00796">
    <property type="entry name" value="AHS1"/>
    <property type="match status" value="1"/>
</dbReference>
<feature type="domain" description="Carboxyltransferase" evidence="4">
    <location>
        <begin position="13"/>
        <end position="208"/>
    </location>
</feature>
<dbReference type="PANTHER" id="PTHR43309">
    <property type="entry name" value="5-OXOPROLINASE SUBUNIT C"/>
    <property type="match status" value="1"/>
</dbReference>
<comment type="caution">
    <text evidence="6">The sequence shown here is derived from an EMBL/GenBank/DDBJ whole genome shotgun (WGS) entry which is preliminary data.</text>
</comment>
<accession>A0A921GRF3</accession>
<dbReference type="InterPro" id="IPR029000">
    <property type="entry name" value="Cyclophilin-like_dom_sf"/>
</dbReference>
<evidence type="ECO:0000256" key="3">
    <source>
        <dbReference type="ARBA" id="ARBA00022840"/>
    </source>
</evidence>
<dbReference type="SMART" id="SM00797">
    <property type="entry name" value="AHS2"/>
    <property type="match status" value="1"/>
</dbReference>
<proteinExistence type="predicted"/>
<dbReference type="Gene3D" id="3.30.1360.40">
    <property type="match status" value="1"/>
</dbReference>
<sequence>MRNGATDTLPPPLRVHRAGETSILAEYPDTAAVLAAAAAVRALSPAHLLELVPAERTLLLHGAAPRDVGQLADLLSNLPRAAREKTGGGETSIGIVYDGEDLEDVAELLGMNTDALISAHSGATWTVAFGGFAPGFPYLVADDPHEASGPPWEVPRRAEPRTSVPAGAVGLASRYCGIYPRPSPGGWQLIGRSDAPLFDVHREPPALLSPGTRVRFTPQRAASRPTAATAAALARAAREAAAVPARLGLHRGAEAGTTSRPALEVLSPGPLTLIEDAGRPGRASIGVSRSGVFDRGALQRANRAVGNPAGAAALEILLGPLALRAAAPTVVAVSGAQAPVRIGRGDEEVGDVELPADVSRERALALDPGDRIEVGPAADGLRLVLAVRGGITQVRRQDPADDELLEVLGARSRDTLSDLGPDPLQAGDLLLVGPERGLDAVPAAGDAVPSSSAEHPDEDTIRIAVLIGPRAELLGDEAVEALLGTDWTVRPDSDRVGVRLDGPALPVPSGAASVPSEPMLPGAVQVPPSGLPVVFGPDHPTTGGYPVIAVVTREGLDRLAQAGPGTRLRLVPVDDL</sequence>
<evidence type="ECO:0000259" key="4">
    <source>
        <dbReference type="SMART" id="SM00796"/>
    </source>
</evidence>
<dbReference type="Pfam" id="PF02626">
    <property type="entry name" value="CT_A_B"/>
    <property type="match status" value="1"/>
</dbReference>
<reference evidence="6" key="2">
    <citation type="submission" date="2021-09" db="EMBL/GenBank/DDBJ databases">
        <authorList>
            <person name="Gilroy R."/>
        </authorList>
    </citation>
    <scope>NUCLEOTIDE SEQUENCE</scope>
    <source>
        <strain evidence="6">1647</strain>
    </source>
</reference>
<dbReference type="Gene3D" id="2.40.100.10">
    <property type="entry name" value="Cyclophilin-like"/>
    <property type="match status" value="2"/>
</dbReference>
<name>A0A921GRF3_9MICO</name>
<organism evidence="6 7">
    <name type="scientific">Brachybacterium paraconglomeratum</name>
    <dbReference type="NCBI Taxonomy" id="173362"/>
    <lineage>
        <taxon>Bacteria</taxon>
        <taxon>Bacillati</taxon>
        <taxon>Actinomycetota</taxon>
        <taxon>Actinomycetes</taxon>
        <taxon>Micrococcales</taxon>
        <taxon>Dermabacteraceae</taxon>
        <taxon>Brachybacterium</taxon>
    </lineage>
</organism>
<evidence type="ECO:0000256" key="1">
    <source>
        <dbReference type="ARBA" id="ARBA00022741"/>
    </source>
</evidence>
<dbReference type="PANTHER" id="PTHR43309:SF3">
    <property type="entry name" value="5-OXOPROLINASE SUBUNIT C"/>
    <property type="match status" value="1"/>
</dbReference>
<dbReference type="InterPro" id="IPR052708">
    <property type="entry name" value="PxpC"/>
</dbReference>
<evidence type="ECO:0000313" key="6">
    <source>
        <dbReference type="EMBL" id="HJF49933.1"/>
    </source>
</evidence>
<reference evidence="6" key="1">
    <citation type="journal article" date="2021" name="PeerJ">
        <title>Extensive microbial diversity within the chicken gut microbiome revealed by metagenomics and culture.</title>
        <authorList>
            <person name="Gilroy R."/>
            <person name="Ravi A."/>
            <person name="Getino M."/>
            <person name="Pursley I."/>
            <person name="Horton D.L."/>
            <person name="Alikhan N.F."/>
            <person name="Baker D."/>
            <person name="Gharbi K."/>
            <person name="Hall N."/>
            <person name="Watson M."/>
            <person name="Adriaenssens E.M."/>
            <person name="Foster-Nyarko E."/>
            <person name="Jarju S."/>
            <person name="Secka A."/>
            <person name="Antonio M."/>
            <person name="Oren A."/>
            <person name="Chaudhuri R.R."/>
            <person name="La Ragione R."/>
            <person name="Hildebrand F."/>
            <person name="Pallen M.J."/>
        </authorList>
    </citation>
    <scope>NUCLEOTIDE SEQUENCE</scope>
    <source>
        <strain evidence="6">1647</strain>
    </source>
</reference>
<dbReference type="InterPro" id="IPR003833">
    <property type="entry name" value="CT_C_D"/>
</dbReference>
<keyword evidence="2" id="KW-0378">Hydrolase</keyword>
<dbReference type="Pfam" id="PF02682">
    <property type="entry name" value="CT_C_D"/>
    <property type="match status" value="1"/>
</dbReference>
<dbReference type="InterPro" id="IPR003778">
    <property type="entry name" value="CT_A_B"/>
</dbReference>